<protein>
    <recommendedName>
        <fullName evidence="2">Mycothiol-dependent maleylpyruvate isomerase metal-binding domain-containing protein</fullName>
    </recommendedName>
</protein>
<dbReference type="InterPro" id="IPR034660">
    <property type="entry name" value="DinB/YfiT-like"/>
</dbReference>
<name>A0A382GQG6_9ZZZZ</name>
<accession>A0A382GQG6</accession>
<gene>
    <name evidence="1" type="ORF">METZ01_LOCUS229909</name>
</gene>
<dbReference type="EMBL" id="UINC01056709">
    <property type="protein sequence ID" value="SVB77055.1"/>
    <property type="molecule type" value="Genomic_DNA"/>
</dbReference>
<sequence length="176" mass="18877">MLHFEAVVRRVPMSAWGNQTCCSEWTAREVVGHTLKVMTFTEAACGIEGTVPDGTFDEIAGDDPAIATGTVVNRVWEVLQAPGVLEHHGPTIIGEMTVDDFVGAMWIDPMTHSWDLADSAGIDHGISDDEANDLYAEALEAIEAFRGPGGYADALEGSNDPVGRLMAFLGRTSIRS</sequence>
<organism evidence="1">
    <name type="scientific">marine metagenome</name>
    <dbReference type="NCBI Taxonomy" id="408172"/>
    <lineage>
        <taxon>unclassified sequences</taxon>
        <taxon>metagenomes</taxon>
        <taxon>ecological metagenomes</taxon>
    </lineage>
</organism>
<dbReference type="SUPFAM" id="SSF109854">
    <property type="entry name" value="DinB/YfiT-like putative metalloenzymes"/>
    <property type="match status" value="1"/>
</dbReference>
<proteinExistence type="predicted"/>
<evidence type="ECO:0000313" key="1">
    <source>
        <dbReference type="EMBL" id="SVB77055.1"/>
    </source>
</evidence>
<evidence type="ECO:0008006" key="2">
    <source>
        <dbReference type="Google" id="ProtNLM"/>
    </source>
</evidence>
<reference evidence="1" key="1">
    <citation type="submission" date="2018-05" db="EMBL/GenBank/DDBJ databases">
        <authorList>
            <person name="Lanie J.A."/>
            <person name="Ng W.-L."/>
            <person name="Kazmierczak K.M."/>
            <person name="Andrzejewski T.M."/>
            <person name="Davidsen T.M."/>
            <person name="Wayne K.J."/>
            <person name="Tettelin H."/>
            <person name="Glass J.I."/>
            <person name="Rusch D."/>
            <person name="Podicherti R."/>
            <person name="Tsui H.-C.T."/>
            <person name="Winkler M.E."/>
        </authorList>
    </citation>
    <scope>NUCLEOTIDE SEQUENCE</scope>
</reference>
<dbReference type="AlphaFoldDB" id="A0A382GQG6"/>